<accession>A0A1N7JCX4</accession>
<dbReference type="STRING" id="619304.SAMN05421760_101972"/>
<evidence type="ECO:0000313" key="2">
    <source>
        <dbReference type="EMBL" id="SIS47203.1"/>
    </source>
</evidence>
<dbReference type="Pfam" id="PF06794">
    <property type="entry name" value="UPF0270"/>
    <property type="match status" value="1"/>
</dbReference>
<dbReference type="EMBL" id="FTOE01000001">
    <property type="protein sequence ID" value="SIS47203.1"/>
    <property type="molecule type" value="Genomic_DNA"/>
</dbReference>
<reference evidence="3" key="1">
    <citation type="submission" date="2017-01" db="EMBL/GenBank/DDBJ databases">
        <authorList>
            <person name="Varghese N."/>
            <person name="Submissions S."/>
        </authorList>
    </citation>
    <scope>NUCLEOTIDE SEQUENCE [LARGE SCALE GENOMIC DNA]</scope>
    <source>
        <strain evidence="3">DSM 22306</strain>
    </source>
</reference>
<dbReference type="RefSeq" id="WP_054343101.1">
    <property type="nucleotide sequence ID" value="NZ_FTOE01000001.1"/>
</dbReference>
<evidence type="ECO:0000256" key="1">
    <source>
        <dbReference type="ARBA" id="ARBA00006450"/>
    </source>
</evidence>
<dbReference type="InterPro" id="IPR036685">
    <property type="entry name" value="YehU-like_sf"/>
</dbReference>
<proteinExistence type="inferred from homology"/>
<evidence type="ECO:0000313" key="3">
    <source>
        <dbReference type="Proteomes" id="UP000185999"/>
    </source>
</evidence>
<sequence>MIVPVEAVSDEALEGMIEEFVTRDGTDYGFEETPLAQRVEQIKRKLTSKEIVILFSEATGEANLVLRERLQR</sequence>
<name>A0A1N7JCX4_9GAMM</name>
<gene>
    <name evidence="2" type="ORF">SAMN05421760_101972</name>
</gene>
<dbReference type="AlphaFoldDB" id="A0A1N7JCX4"/>
<dbReference type="SUPFAM" id="SSF118001">
    <property type="entry name" value="YehU-like"/>
    <property type="match status" value="1"/>
</dbReference>
<dbReference type="Gene3D" id="1.10.10.610">
    <property type="entry name" value="YehU-like"/>
    <property type="match status" value="1"/>
</dbReference>
<dbReference type="Proteomes" id="UP000185999">
    <property type="component" value="Unassembled WGS sequence"/>
</dbReference>
<evidence type="ECO:0008006" key="4">
    <source>
        <dbReference type="Google" id="ProtNLM"/>
    </source>
</evidence>
<dbReference type="InterPro" id="IPR010648">
    <property type="entry name" value="UPF0270"/>
</dbReference>
<keyword evidence="3" id="KW-1185">Reference proteome</keyword>
<protein>
    <recommendedName>
        <fullName evidence="4">YheU family protein</fullName>
    </recommendedName>
</protein>
<dbReference type="OrthoDB" id="6120729at2"/>
<organism evidence="2 3">
    <name type="scientific">Neptunomonas antarctica</name>
    <dbReference type="NCBI Taxonomy" id="619304"/>
    <lineage>
        <taxon>Bacteria</taxon>
        <taxon>Pseudomonadati</taxon>
        <taxon>Pseudomonadota</taxon>
        <taxon>Gammaproteobacteria</taxon>
        <taxon>Oceanospirillales</taxon>
        <taxon>Oceanospirillaceae</taxon>
        <taxon>Neptunomonas</taxon>
    </lineage>
</organism>
<comment type="similarity">
    <text evidence="1">Belongs to the UPF0270 family.</text>
</comment>